<dbReference type="EMBL" id="QQAH01000001">
    <property type="protein sequence ID" value="RDD83224.1"/>
    <property type="molecule type" value="Genomic_DNA"/>
</dbReference>
<keyword evidence="8" id="KW-1185">Reference proteome</keyword>
<sequence length="148" mass="15642">MALNLDTLSPKELQALIANAQSQMHTARAGQVKDVRSKIDALLHSNGLTLADVYPTRGGKGSKGGTKNPVAPKYRNPDDASQTWSGRGKRPLWFIAALKRRGVTAENLLIAGASKAPAPAKKTAAKPTKKAVKAPAKKAVAKKKAAKR</sequence>
<dbReference type="OrthoDB" id="5297879at2"/>
<dbReference type="GO" id="GO:0003677">
    <property type="term" value="F:DNA binding"/>
    <property type="evidence" value="ECO:0007669"/>
    <property type="project" value="UniProtKB-KW"/>
</dbReference>
<dbReference type="PANTHER" id="PTHR38097">
    <property type="match status" value="1"/>
</dbReference>
<dbReference type="SUPFAM" id="SSF81273">
    <property type="entry name" value="H-NS histone-like proteins"/>
    <property type="match status" value="1"/>
</dbReference>
<dbReference type="InterPro" id="IPR037150">
    <property type="entry name" value="H-NS_C_dom_sf"/>
</dbReference>
<evidence type="ECO:0000256" key="1">
    <source>
        <dbReference type="ARBA" id="ARBA00004453"/>
    </source>
</evidence>
<evidence type="ECO:0000256" key="3">
    <source>
        <dbReference type="ARBA" id="ARBA00022490"/>
    </source>
</evidence>
<dbReference type="Gene3D" id="4.10.430.10">
    <property type="entry name" value="Histone-like protein H-NS, C-terminal domain"/>
    <property type="match status" value="1"/>
</dbReference>
<feature type="domain" description="DNA-binding protein H-NS-like C-terminal" evidence="6">
    <location>
        <begin position="64"/>
        <end position="110"/>
    </location>
</feature>
<dbReference type="GO" id="GO:0009295">
    <property type="term" value="C:nucleoid"/>
    <property type="evidence" value="ECO:0007669"/>
    <property type="project" value="UniProtKB-SubCell"/>
</dbReference>
<comment type="caution">
    <text evidence="7">The sequence shown here is derived from an EMBL/GenBank/DDBJ whole genome shotgun (WGS) entry which is preliminary data.</text>
</comment>
<gene>
    <name evidence="7" type="ORF">DVJ77_01060</name>
</gene>
<comment type="subcellular location">
    <subcellularLocation>
        <location evidence="1">Cytoplasm</location>
        <location evidence="1">Nucleoid</location>
    </subcellularLocation>
</comment>
<organism evidence="7 8">
    <name type="scientific">Dyella tabacisoli</name>
    <dbReference type="NCBI Taxonomy" id="2282381"/>
    <lineage>
        <taxon>Bacteria</taxon>
        <taxon>Pseudomonadati</taxon>
        <taxon>Pseudomonadota</taxon>
        <taxon>Gammaproteobacteria</taxon>
        <taxon>Lysobacterales</taxon>
        <taxon>Rhodanobacteraceae</taxon>
        <taxon>Dyella</taxon>
    </lineage>
</organism>
<evidence type="ECO:0000256" key="4">
    <source>
        <dbReference type="ARBA" id="ARBA00023125"/>
    </source>
</evidence>
<reference evidence="7 8" key="1">
    <citation type="submission" date="2018-07" db="EMBL/GenBank/DDBJ databases">
        <title>Dyella tabacisoli L4-6T, whole genome shotgun sequence.</title>
        <authorList>
            <person name="Zhou X.-K."/>
            <person name="Li W.-J."/>
            <person name="Duan Y.-Q."/>
        </authorList>
    </citation>
    <scope>NUCLEOTIDE SEQUENCE [LARGE SCALE GENOMIC DNA]</scope>
    <source>
        <strain evidence="7 8">L4-6</strain>
    </source>
</reference>
<dbReference type="Pfam" id="PF00816">
    <property type="entry name" value="Histone_HNS"/>
    <property type="match status" value="1"/>
</dbReference>
<evidence type="ECO:0000313" key="7">
    <source>
        <dbReference type="EMBL" id="RDD83224.1"/>
    </source>
</evidence>
<keyword evidence="3" id="KW-0963">Cytoplasm</keyword>
<name>A0A369UR33_9GAMM</name>
<dbReference type="Proteomes" id="UP000253782">
    <property type="component" value="Unassembled WGS sequence"/>
</dbReference>
<feature type="compositionally biased region" description="Basic residues" evidence="5">
    <location>
        <begin position="123"/>
        <end position="148"/>
    </location>
</feature>
<dbReference type="PANTHER" id="PTHR38097:SF2">
    <property type="entry name" value="DNA-BINDING PROTEIN STPA"/>
    <property type="match status" value="1"/>
</dbReference>
<evidence type="ECO:0000256" key="2">
    <source>
        <dbReference type="ARBA" id="ARBA00010610"/>
    </source>
</evidence>
<accession>A0A369UR33</accession>
<comment type="similarity">
    <text evidence="2">Belongs to the histone-like protein H-NS family.</text>
</comment>
<dbReference type="InterPro" id="IPR027444">
    <property type="entry name" value="H-NS_C_dom"/>
</dbReference>
<proteinExistence type="inferred from homology"/>
<dbReference type="SMART" id="SM00528">
    <property type="entry name" value="HNS"/>
    <property type="match status" value="1"/>
</dbReference>
<keyword evidence="4" id="KW-0238">DNA-binding</keyword>
<feature type="region of interest" description="Disordered" evidence="5">
    <location>
        <begin position="115"/>
        <end position="148"/>
    </location>
</feature>
<evidence type="ECO:0000259" key="6">
    <source>
        <dbReference type="SMART" id="SM00528"/>
    </source>
</evidence>
<evidence type="ECO:0000256" key="5">
    <source>
        <dbReference type="SAM" id="MobiDB-lite"/>
    </source>
</evidence>
<evidence type="ECO:0000313" key="8">
    <source>
        <dbReference type="Proteomes" id="UP000253782"/>
    </source>
</evidence>
<dbReference type="RefSeq" id="WP_114843615.1">
    <property type="nucleotide sequence ID" value="NZ_JBHSPE010000001.1"/>
</dbReference>
<dbReference type="AlphaFoldDB" id="A0A369UR33"/>
<protein>
    <submittedName>
        <fullName evidence="7">H-NS histone family protein</fullName>
    </submittedName>
</protein>
<feature type="region of interest" description="Disordered" evidence="5">
    <location>
        <begin position="53"/>
        <end position="86"/>
    </location>
</feature>